<evidence type="ECO:0008006" key="4">
    <source>
        <dbReference type="Google" id="ProtNLM"/>
    </source>
</evidence>
<evidence type="ECO:0000256" key="1">
    <source>
        <dbReference type="SAM" id="SignalP"/>
    </source>
</evidence>
<evidence type="ECO:0000313" key="3">
    <source>
        <dbReference type="Proteomes" id="UP000256645"/>
    </source>
</evidence>
<reference evidence="2 3" key="1">
    <citation type="journal article" date="2018" name="IMA Fungus">
        <title>IMA Genome-F 9: Draft genome sequence of Annulohypoxylon stygium, Aspergillus mulundensis, Berkeleyomyces basicola (syn. Thielaviopsis basicola), Ceratocystis smalleyi, two Cercospora beticola strains, Coleophoma cylindrospora, Fusarium fracticaudum, Phialophora cf. hyalina, and Morchella septimelata.</title>
        <authorList>
            <person name="Wingfield B.D."/>
            <person name="Bills G.F."/>
            <person name="Dong Y."/>
            <person name="Huang W."/>
            <person name="Nel W.J."/>
            <person name="Swalarsk-Parry B.S."/>
            <person name="Vaghefi N."/>
            <person name="Wilken P.M."/>
            <person name="An Z."/>
            <person name="de Beer Z.W."/>
            <person name="De Vos L."/>
            <person name="Chen L."/>
            <person name="Duong T.A."/>
            <person name="Gao Y."/>
            <person name="Hammerbacher A."/>
            <person name="Kikkert J.R."/>
            <person name="Li Y."/>
            <person name="Li H."/>
            <person name="Li K."/>
            <person name="Li Q."/>
            <person name="Liu X."/>
            <person name="Ma X."/>
            <person name="Naidoo K."/>
            <person name="Pethybridge S.J."/>
            <person name="Sun J."/>
            <person name="Steenkamp E.T."/>
            <person name="van der Nest M.A."/>
            <person name="van Wyk S."/>
            <person name="Wingfield M.J."/>
            <person name="Xiong C."/>
            <person name="Yue Q."/>
            <person name="Zhang X."/>
        </authorList>
    </citation>
    <scope>NUCLEOTIDE SEQUENCE [LARGE SCALE GENOMIC DNA]</scope>
    <source>
        <strain evidence="2 3">BP6252</strain>
    </source>
</reference>
<comment type="caution">
    <text evidence="2">The sequence shown here is derived from an EMBL/GenBank/DDBJ whole genome shotgun (WGS) entry which is preliminary data.</text>
</comment>
<accession>A0A3D8RM07</accession>
<gene>
    <name evidence="2" type="ORF">BP6252_06264</name>
</gene>
<evidence type="ECO:0000313" key="2">
    <source>
        <dbReference type="EMBL" id="RDW75122.1"/>
    </source>
</evidence>
<dbReference type="EMBL" id="PDLM01000006">
    <property type="protein sequence ID" value="RDW75122.1"/>
    <property type="molecule type" value="Genomic_DNA"/>
</dbReference>
<keyword evidence="3" id="KW-1185">Reference proteome</keyword>
<organism evidence="2 3">
    <name type="scientific">Coleophoma cylindrospora</name>
    <dbReference type="NCBI Taxonomy" id="1849047"/>
    <lineage>
        <taxon>Eukaryota</taxon>
        <taxon>Fungi</taxon>
        <taxon>Dikarya</taxon>
        <taxon>Ascomycota</taxon>
        <taxon>Pezizomycotina</taxon>
        <taxon>Leotiomycetes</taxon>
        <taxon>Helotiales</taxon>
        <taxon>Dermateaceae</taxon>
        <taxon>Coleophoma</taxon>
    </lineage>
</organism>
<dbReference type="Proteomes" id="UP000256645">
    <property type="component" value="Unassembled WGS sequence"/>
</dbReference>
<sequence>MLGQAFTMKTAAFFLCSVLAAVPAAYAQSAGSHTDLNRWCGKPYESGSPNYDPGGQTYPPSPSSSQLLYVQVVPRHSIYVDSETTGTFIVDATLSHTYGDAYYNSTYITGSNGTNPFTSLYFSIALESNDKVLVQNNVLVNSTDNLFEFDLTQLEASMDAYNIVLYGASDDGNQTYTATTQLFYLPDKTTGSVTKIDNLYGGMLFKNNATNYEFQPLLAFGFYTSYGGYLELSLDNVQAYADMGFNTIHPIPTFSPNLSTIFDYADQINLLWQYDMRNTYQNLTSVAEQVSEVMDHSSLFAYYTADEPDGWEYPLNSTLLAYETITSLDKYHPVGLVLNCQNFYYGEYSSGADYVMEDAYPIGINATYSGPWGTPCNITYGDCGCDNCEGSVLDVSSRLDDLSNYQSWLGQWPKPLWAVPQSFSGEGYWARDPTVAETYVMNQLAFNHKAKSIMIWDYPTASELAAANAAQAKVVTVSPVLEFLVGAHPVPIVVDAYPLLDVAYWKVDTGVLVSVVNLDYVDTTASISITLPFAGNGSTIVGQPWGDVQWSLTGTSLEASGLAALATSFVILEL</sequence>
<proteinExistence type="predicted"/>
<protein>
    <recommendedName>
        <fullName evidence="4">Glycoside hydrolase subgroup catalytic core protein</fullName>
    </recommendedName>
</protein>
<feature type="chain" id="PRO_5017682893" description="Glycoside hydrolase subgroup catalytic core protein" evidence="1">
    <location>
        <begin position="28"/>
        <end position="574"/>
    </location>
</feature>
<feature type="signal peptide" evidence="1">
    <location>
        <begin position="1"/>
        <end position="27"/>
    </location>
</feature>
<dbReference type="OrthoDB" id="2338662at2759"/>
<keyword evidence="1" id="KW-0732">Signal</keyword>
<name>A0A3D8RM07_9HELO</name>
<dbReference type="STRING" id="1849047.A0A3D8RM07"/>
<dbReference type="AlphaFoldDB" id="A0A3D8RM07"/>